<accession>A0A089ZA06</accession>
<gene>
    <name evidence="2" type="ORF">BRM9_0818</name>
    <name evidence="3" type="ORF">DSM1535_0781</name>
    <name evidence="4" type="ORF">MB9_1871</name>
</gene>
<dbReference type="SUPFAM" id="SSF50346">
    <property type="entry name" value="PRC-barrel domain"/>
    <property type="match status" value="1"/>
</dbReference>
<dbReference type="STRING" id="2162.BRM9_0818"/>
<evidence type="ECO:0000259" key="1">
    <source>
        <dbReference type="Pfam" id="PF05239"/>
    </source>
</evidence>
<dbReference type="PATRIC" id="fig|2162.10.peg.1945"/>
<evidence type="ECO:0000313" key="3">
    <source>
        <dbReference type="EMBL" id="CEA13135.1"/>
    </source>
</evidence>
<sequence>MYKVSLVDSGYVPKKMRGGKMVELTNLYNLDVYTTRGKYVGRIQDVILNIKKGRVSTLKAVAMNPDKKSVGIKDVITKSIRIVPEGDEIRPLREEGTIEIPYDRVQAVGDILLISPEIKETSAPAVAET</sequence>
<dbReference type="InterPro" id="IPR011033">
    <property type="entry name" value="PRC_barrel-like_sf"/>
</dbReference>
<dbReference type="EMBL" id="LN515531">
    <property type="protein sequence ID" value="CEA13135.1"/>
    <property type="molecule type" value="Genomic_DNA"/>
</dbReference>
<dbReference type="Pfam" id="PF05239">
    <property type="entry name" value="PRC"/>
    <property type="match status" value="1"/>
</dbReference>
<organism evidence="2 5">
    <name type="scientific">Methanobacterium formicicum</name>
    <dbReference type="NCBI Taxonomy" id="2162"/>
    <lineage>
        <taxon>Archaea</taxon>
        <taxon>Methanobacteriati</taxon>
        <taxon>Methanobacteriota</taxon>
        <taxon>Methanomada group</taxon>
        <taxon>Methanobacteria</taxon>
        <taxon>Methanobacteriales</taxon>
        <taxon>Methanobacteriaceae</taxon>
        <taxon>Methanobacterium</taxon>
    </lineage>
</organism>
<keyword evidence="6" id="KW-1185">Reference proteome</keyword>
<protein>
    <submittedName>
        <fullName evidence="2">PRC-barrel domain-containing protein</fullName>
    </submittedName>
</protein>
<evidence type="ECO:0000313" key="5">
    <source>
        <dbReference type="Proteomes" id="UP000029661"/>
    </source>
</evidence>
<reference evidence="2" key="1">
    <citation type="submission" date="2013-12" db="EMBL/GenBank/DDBJ databases">
        <title>The complete genome sequence of Methanobacterium sp. BRM9.</title>
        <authorList>
            <consortium name="Pastoral Greenhouse Gas Research Consortium"/>
            <person name="Kelly W.J."/>
            <person name="Leahy S.C."/>
            <person name="Perry R."/>
            <person name="Li D."/>
            <person name="Altermann E."/>
            <person name="Lambie S.C."/>
            <person name="Attwood G.T."/>
        </authorList>
    </citation>
    <scope>NUCLEOTIDE SEQUENCE [LARGE SCALE GENOMIC DNA]</scope>
    <source>
        <strain evidence="2">BRM9</strain>
    </source>
</reference>
<dbReference type="AlphaFoldDB" id="A0A089ZA06"/>
<dbReference type="Proteomes" id="UP000062768">
    <property type="component" value="Chromosome I"/>
</dbReference>
<dbReference type="Proteomes" id="UP000029661">
    <property type="component" value="Chromosome"/>
</dbReference>
<name>A0A089ZA06_METFO</name>
<feature type="domain" description="PRC-barrel" evidence="1">
    <location>
        <begin position="21"/>
        <end position="114"/>
    </location>
</feature>
<dbReference type="EMBL" id="LN734822">
    <property type="protein sequence ID" value="CEL25499.1"/>
    <property type="molecule type" value="Genomic_DNA"/>
</dbReference>
<evidence type="ECO:0000313" key="6">
    <source>
        <dbReference type="Proteomes" id="UP000062768"/>
    </source>
</evidence>
<dbReference type="PANTHER" id="PTHR38137">
    <property type="entry name" value="PRC-BARREL DOMAIN PROTEIN"/>
    <property type="match status" value="1"/>
</dbReference>
<reference evidence="4" key="2">
    <citation type="submission" date="2014-09" db="EMBL/GenBank/DDBJ databases">
        <authorList>
            <person name="Bishop-Lilly K.A."/>
            <person name="Broomall S.M."/>
            <person name="Chain P.S."/>
            <person name="Chertkov O."/>
            <person name="Coyne S.R."/>
            <person name="Daligault H.E."/>
            <person name="Davenport K.W."/>
            <person name="Erkkila T."/>
            <person name="Frey K.G."/>
            <person name="Gibbons H.S."/>
            <person name="Gu W."/>
            <person name="Jaissle J."/>
            <person name="Johnson S.L."/>
            <person name="Koroleva G.I."/>
            <person name="Ladner J.T."/>
            <person name="Lo C.-C."/>
            <person name="Minogue T.D."/>
            <person name="Munk C."/>
            <person name="Palacios G.F."/>
            <person name="Redden C.L."/>
            <person name="Rosenzweig C.N."/>
            <person name="Scholz M.B."/>
            <person name="Teshima H."/>
            <person name="Xu Y."/>
        </authorList>
    </citation>
    <scope>NUCLEOTIDE SEQUENCE</scope>
    <source>
        <strain evidence="4">Mb9</strain>
    </source>
</reference>
<proteinExistence type="predicted"/>
<evidence type="ECO:0000313" key="2">
    <source>
        <dbReference type="EMBL" id="AIS31636.1"/>
    </source>
</evidence>
<dbReference type="InterPro" id="IPR027275">
    <property type="entry name" value="PRC-brl_dom"/>
</dbReference>
<dbReference type="Gene3D" id="2.30.30.240">
    <property type="entry name" value="PRC-barrel domain"/>
    <property type="match status" value="1"/>
</dbReference>
<dbReference type="PANTHER" id="PTHR38137:SF1">
    <property type="entry name" value="PRC-BARREL DOMAIN-CONTAINING PROTEIN"/>
    <property type="match status" value="1"/>
</dbReference>
<dbReference type="KEGG" id="mfi:DSM1535_0781"/>
<evidence type="ECO:0000313" key="4">
    <source>
        <dbReference type="EMBL" id="CEL25499.1"/>
    </source>
</evidence>
<dbReference type="EMBL" id="CP006933">
    <property type="protein sequence ID" value="AIS31636.1"/>
    <property type="molecule type" value="Genomic_DNA"/>
</dbReference>
<dbReference type="KEGG" id="mfc:BRM9_0818"/>